<proteinExistence type="predicted"/>
<reference evidence="2" key="1">
    <citation type="journal article" date="2016" name="Front. Microbiol.">
        <title>Genome Sequence of the Piezophilic, Mesophilic Sulfate-Reducing Bacterium Desulfovibrio indicus J2T.</title>
        <authorList>
            <person name="Cao J."/>
            <person name="Maignien L."/>
            <person name="Shao Z."/>
            <person name="Alain K."/>
            <person name="Jebbar M."/>
        </authorList>
    </citation>
    <scope>NUCLEOTIDE SEQUENCE</scope>
    <source>
        <strain evidence="2">JCM 32048</strain>
    </source>
</reference>
<dbReference type="EMBL" id="BPQJ01000025">
    <property type="protein sequence ID" value="GJD64401.1"/>
    <property type="molecule type" value="Genomic_DNA"/>
</dbReference>
<dbReference type="Pfam" id="PF12680">
    <property type="entry name" value="SnoaL_2"/>
    <property type="match status" value="1"/>
</dbReference>
<accession>A0AA37HF61</accession>
<dbReference type="SUPFAM" id="SSF54427">
    <property type="entry name" value="NTF2-like"/>
    <property type="match status" value="1"/>
</dbReference>
<protein>
    <recommendedName>
        <fullName evidence="1">SnoaL-like domain-containing protein</fullName>
    </recommendedName>
</protein>
<dbReference type="RefSeq" id="WP_238192507.1">
    <property type="nucleotide sequence ID" value="NZ_BPQJ01000025.1"/>
</dbReference>
<reference evidence="2" key="2">
    <citation type="submission" date="2021-08" db="EMBL/GenBank/DDBJ databases">
        <authorList>
            <person name="Tani A."/>
            <person name="Ola A."/>
            <person name="Ogura Y."/>
            <person name="Katsura K."/>
            <person name="Hayashi T."/>
        </authorList>
    </citation>
    <scope>NUCLEOTIDE SEQUENCE</scope>
    <source>
        <strain evidence="2">JCM 32048</strain>
    </source>
</reference>
<dbReference type="Gene3D" id="3.10.450.50">
    <property type="match status" value="1"/>
</dbReference>
<feature type="domain" description="SnoaL-like" evidence="1">
    <location>
        <begin position="23"/>
        <end position="121"/>
    </location>
</feature>
<sequence length="156" mass="17150">MNEEDVNVSLLRSAYAEWSSSKAANPQCWMELMADDAKLRSLTDGAPELSFTARRTSKGEIKAYLDDLLRDWEMVHAHMGEYLAQGDRVVVLGDVAWRNRATGKIAETRKVDVWRFRDGKAIGYEEFFDTAGAIAAATPDAAAGPAGVDPAVQARE</sequence>
<keyword evidence="3" id="KW-1185">Reference proteome</keyword>
<name>A0AA37HF61_9HYPH</name>
<evidence type="ECO:0000313" key="2">
    <source>
        <dbReference type="EMBL" id="GJD64401.1"/>
    </source>
</evidence>
<dbReference type="InterPro" id="IPR032710">
    <property type="entry name" value="NTF2-like_dom_sf"/>
</dbReference>
<dbReference type="Proteomes" id="UP001055286">
    <property type="component" value="Unassembled WGS sequence"/>
</dbReference>
<comment type="caution">
    <text evidence="2">The sequence shown here is derived from an EMBL/GenBank/DDBJ whole genome shotgun (WGS) entry which is preliminary data.</text>
</comment>
<evidence type="ECO:0000259" key="1">
    <source>
        <dbReference type="Pfam" id="PF12680"/>
    </source>
</evidence>
<organism evidence="2 3">
    <name type="scientific">Methylobacterium frigidaeris</name>
    <dbReference type="NCBI Taxonomy" id="2038277"/>
    <lineage>
        <taxon>Bacteria</taxon>
        <taxon>Pseudomonadati</taxon>
        <taxon>Pseudomonadota</taxon>
        <taxon>Alphaproteobacteria</taxon>
        <taxon>Hyphomicrobiales</taxon>
        <taxon>Methylobacteriaceae</taxon>
        <taxon>Methylobacterium</taxon>
    </lineage>
</organism>
<evidence type="ECO:0000313" key="3">
    <source>
        <dbReference type="Proteomes" id="UP001055286"/>
    </source>
</evidence>
<gene>
    <name evidence="2" type="ORF">MPEAHAMD_4582</name>
</gene>
<dbReference type="AlphaFoldDB" id="A0AA37HF61"/>
<dbReference type="PANTHER" id="PTHR41252:SF1">
    <property type="entry name" value="BLR2505 PROTEIN"/>
    <property type="match status" value="1"/>
</dbReference>
<dbReference type="InterPro" id="IPR037401">
    <property type="entry name" value="SnoaL-like"/>
</dbReference>
<dbReference type="PANTHER" id="PTHR41252">
    <property type="entry name" value="BLR2505 PROTEIN"/>
    <property type="match status" value="1"/>
</dbReference>